<keyword evidence="4" id="KW-0444">Lipid biosynthesis</keyword>
<feature type="transmembrane region" description="Helical" evidence="19">
    <location>
        <begin position="29"/>
        <end position="47"/>
    </location>
</feature>
<dbReference type="InterPro" id="IPR036945">
    <property type="entry name" value="DAGK_sf"/>
</dbReference>
<dbReference type="GO" id="GO:0046872">
    <property type="term" value="F:metal ion binding"/>
    <property type="evidence" value="ECO:0007669"/>
    <property type="project" value="UniProtKB-KW"/>
</dbReference>
<feature type="binding site" evidence="17">
    <location>
        <position position="26"/>
    </location>
    <ligand>
        <name>ATP</name>
        <dbReference type="ChEBI" id="CHEBI:30616"/>
    </ligand>
</feature>
<dbReference type="Proteomes" id="UP000028875">
    <property type="component" value="Unassembled WGS sequence"/>
</dbReference>
<evidence type="ECO:0000256" key="16">
    <source>
        <dbReference type="PIRSR" id="PIRSR600829-2"/>
    </source>
</evidence>
<dbReference type="EMBL" id="CCDP010000001">
    <property type="protein sequence ID" value="CDQ39623.1"/>
    <property type="molecule type" value="Genomic_DNA"/>
</dbReference>
<evidence type="ECO:0000256" key="9">
    <source>
        <dbReference type="ARBA" id="ARBA00022840"/>
    </source>
</evidence>
<name>A0A024QAR4_9BACI</name>
<dbReference type="Pfam" id="PF01219">
    <property type="entry name" value="DAGK_prokar"/>
    <property type="match status" value="1"/>
</dbReference>
<evidence type="ECO:0000256" key="12">
    <source>
        <dbReference type="ARBA" id="ARBA00023136"/>
    </source>
</evidence>
<organism evidence="20 21">
    <name type="scientific">Virgibacillus massiliensis</name>
    <dbReference type="NCBI Taxonomy" id="1462526"/>
    <lineage>
        <taxon>Bacteria</taxon>
        <taxon>Bacillati</taxon>
        <taxon>Bacillota</taxon>
        <taxon>Bacilli</taxon>
        <taxon>Bacillales</taxon>
        <taxon>Bacillaceae</taxon>
        <taxon>Virgibacillus</taxon>
    </lineage>
</organism>
<feature type="transmembrane region" description="Helical" evidence="19">
    <location>
        <begin position="53"/>
        <end position="73"/>
    </location>
</feature>
<reference evidence="21" key="2">
    <citation type="submission" date="2014-05" db="EMBL/GenBank/DDBJ databases">
        <title>Draft genome sequence of Virgibacillus massiliensis Vm-5.</title>
        <authorList>
            <person name="Khelaifia S."/>
            <person name="Croce O."/>
            <person name="Lagier J.C."/>
            <person name="Raoult D."/>
        </authorList>
    </citation>
    <scope>NUCLEOTIDE SEQUENCE [LARGE SCALE GENOMIC DNA]</scope>
    <source>
        <strain evidence="21">Vm-5</strain>
    </source>
</reference>
<dbReference type="InterPro" id="IPR000829">
    <property type="entry name" value="DAGK"/>
</dbReference>
<evidence type="ECO:0000256" key="3">
    <source>
        <dbReference type="ARBA" id="ARBA00022475"/>
    </source>
</evidence>
<keyword evidence="5" id="KW-0808">Transferase</keyword>
<evidence type="ECO:0000256" key="10">
    <source>
        <dbReference type="ARBA" id="ARBA00022989"/>
    </source>
</evidence>
<dbReference type="Gene3D" id="1.10.287.3610">
    <property type="match status" value="1"/>
</dbReference>
<evidence type="ECO:0000256" key="11">
    <source>
        <dbReference type="ARBA" id="ARBA00023098"/>
    </source>
</evidence>
<keyword evidence="11" id="KW-0443">Lipid metabolism</keyword>
<feature type="binding site" evidence="17">
    <location>
        <begin position="92"/>
        <end position="93"/>
    </location>
    <ligand>
        <name>ATP</name>
        <dbReference type="ChEBI" id="CHEBI:30616"/>
    </ligand>
</feature>
<comment type="similarity">
    <text evidence="2">Belongs to the bacterial diacylglycerol kinase family.</text>
</comment>
<evidence type="ECO:0000256" key="17">
    <source>
        <dbReference type="PIRSR" id="PIRSR600829-3"/>
    </source>
</evidence>
<sequence length="122" mass="13612">MELKDKKWSIGFSYAWEGIVQVVKLERNFQIHLITALLVIIAGFILGLSRMEWIFIVIAIGIVLIAEMINSTIERIMDYIKPDIHPAAKQIKDMAAGGVLIAAVAAFIIGLFIFIPNIIALF</sequence>
<evidence type="ECO:0000256" key="2">
    <source>
        <dbReference type="ARBA" id="ARBA00005967"/>
    </source>
</evidence>
<keyword evidence="6 19" id="KW-0812">Transmembrane</keyword>
<feature type="transmembrane region" description="Helical" evidence="19">
    <location>
        <begin position="94"/>
        <end position="119"/>
    </location>
</feature>
<evidence type="ECO:0000256" key="8">
    <source>
        <dbReference type="ARBA" id="ARBA00022777"/>
    </source>
</evidence>
<evidence type="ECO:0000313" key="21">
    <source>
        <dbReference type="Proteomes" id="UP000028875"/>
    </source>
</evidence>
<reference evidence="20 21" key="1">
    <citation type="submission" date="2014-03" db="EMBL/GenBank/DDBJ databases">
        <authorList>
            <person name="Urmite Genomes U."/>
        </authorList>
    </citation>
    <scope>NUCLEOTIDE SEQUENCE [LARGE SCALE GENOMIC DNA]</scope>
    <source>
        <strain evidence="20 21">Vm-5</strain>
    </source>
</reference>
<keyword evidence="18" id="KW-0479">Metal-binding</keyword>
<evidence type="ECO:0000256" key="6">
    <source>
        <dbReference type="ARBA" id="ARBA00022692"/>
    </source>
</evidence>
<evidence type="ECO:0000256" key="14">
    <source>
        <dbReference type="ARBA" id="ARBA00023264"/>
    </source>
</evidence>
<dbReference type="GO" id="GO:0005524">
    <property type="term" value="F:ATP binding"/>
    <property type="evidence" value="ECO:0007669"/>
    <property type="project" value="UniProtKB-KW"/>
</dbReference>
<evidence type="ECO:0000256" key="19">
    <source>
        <dbReference type="SAM" id="Phobius"/>
    </source>
</evidence>
<dbReference type="CDD" id="cd14265">
    <property type="entry name" value="UDPK_IM_like"/>
    <property type="match status" value="1"/>
</dbReference>
<evidence type="ECO:0000256" key="1">
    <source>
        <dbReference type="ARBA" id="ARBA00004651"/>
    </source>
</evidence>
<keyword evidence="9 17" id="KW-0067">ATP-binding</keyword>
<dbReference type="PANTHER" id="PTHR34299">
    <property type="entry name" value="DIACYLGLYCEROL KINASE"/>
    <property type="match status" value="1"/>
</dbReference>
<protein>
    <submittedName>
        <fullName evidence="20">Undecaprenol kinase</fullName>
    </submittedName>
</protein>
<feature type="binding site" evidence="18">
    <location>
        <position position="74"/>
    </location>
    <ligand>
        <name>a divalent metal cation</name>
        <dbReference type="ChEBI" id="CHEBI:60240"/>
    </ligand>
</feature>
<evidence type="ECO:0000256" key="13">
    <source>
        <dbReference type="ARBA" id="ARBA00023209"/>
    </source>
</evidence>
<evidence type="ECO:0000256" key="18">
    <source>
        <dbReference type="PIRSR" id="PIRSR600829-4"/>
    </source>
</evidence>
<dbReference type="GO" id="GO:0016301">
    <property type="term" value="F:kinase activity"/>
    <property type="evidence" value="ECO:0007669"/>
    <property type="project" value="UniProtKB-KW"/>
</dbReference>
<feature type="active site" description="Proton acceptor" evidence="15">
    <location>
        <position position="67"/>
    </location>
</feature>
<feature type="binding site" evidence="18">
    <location>
        <position position="26"/>
    </location>
    <ligand>
        <name>a divalent metal cation</name>
        <dbReference type="ChEBI" id="CHEBI:60240"/>
    </ligand>
</feature>
<dbReference type="eggNOG" id="COG0818">
    <property type="taxonomic scope" value="Bacteria"/>
</dbReference>
<keyword evidence="21" id="KW-1185">Reference proteome</keyword>
<keyword evidence="13" id="KW-0594">Phospholipid biosynthesis</keyword>
<evidence type="ECO:0000256" key="15">
    <source>
        <dbReference type="PIRSR" id="PIRSR600829-1"/>
    </source>
</evidence>
<comment type="subcellular location">
    <subcellularLocation>
        <location evidence="1">Cell membrane</location>
        <topology evidence="1">Multi-pass membrane protein</topology>
    </subcellularLocation>
</comment>
<keyword evidence="14" id="KW-1208">Phospholipid metabolism</keyword>
<comment type="caution">
    <text evidence="20">The sequence shown here is derived from an EMBL/GenBank/DDBJ whole genome shotgun (WGS) entry which is preliminary data.</text>
</comment>
<evidence type="ECO:0000256" key="7">
    <source>
        <dbReference type="ARBA" id="ARBA00022741"/>
    </source>
</evidence>
<dbReference type="GO" id="GO:0005886">
    <property type="term" value="C:plasma membrane"/>
    <property type="evidence" value="ECO:0007669"/>
    <property type="project" value="UniProtKB-SubCell"/>
</dbReference>
<evidence type="ECO:0000256" key="5">
    <source>
        <dbReference type="ARBA" id="ARBA00022679"/>
    </source>
</evidence>
<proteinExistence type="inferred from homology"/>
<evidence type="ECO:0000313" key="20">
    <source>
        <dbReference type="EMBL" id="CDQ39623.1"/>
    </source>
</evidence>
<dbReference type="STRING" id="1462526.BN990_01928"/>
<feature type="binding site" evidence="17">
    <location>
        <position position="74"/>
    </location>
    <ligand>
        <name>ATP</name>
        <dbReference type="ChEBI" id="CHEBI:30616"/>
    </ligand>
</feature>
<dbReference type="AlphaFoldDB" id="A0A024QAR4"/>
<evidence type="ECO:0000256" key="4">
    <source>
        <dbReference type="ARBA" id="ARBA00022516"/>
    </source>
</evidence>
<accession>A0A024QAR4</accession>
<dbReference type="GO" id="GO:0008654">
    <property type="term" value="P:phospholipid biosynthetic process"/>
    <property type="evidence" value="ECO:0007669"/>
    <property type="project" value="UniProtKB-KW"/>
</dbReference>
<keyword evidence="10 19" id="KW-1133">Transmembrane helix</keyword>
<gene>
    <name evidence="20" type="primary">dgkA</name>
    <name evidence="20" type="ORF">BN990_01928</name>
</gene>
<keyword evidence="18" id="KW-0460">Magnesium</keyword>
<comment type="cofactor">
    <cofactor evidence="18">
        <name>Mg(2+)</name>
        <dbReference type="ChEBI" id="CHEBI:18420"/>
    </cofactor>
    <text evidence="18">Mn(2+), Zn(2+), Cd(2+) and Co(2+) support activity to lesser extents.</text>
</comment>
<feature type="binding site" evidence="17">
    <location>
        <position position="14"/>
    </location>
    <ligand>
        <name>ATP</name>
        <dbReference type="ChEBI" id="CHEBI:30616"/>
    </ligand>
</feature>
<keyword evidence="3" id="KW-1003">Cell membrane</keyword>
<feature type="binding site" evidence="16">
    <location>
        <position position="67"/>
    </location>
    <ligand>
        <name>substrate</name>
    </ligand>
</feature>
<keyword evidence="12 19" id="KW-0472">Membrane</keyword>
<dbReference type="InterPro" id="IPR033717">
    <property type="entry name" value="UDPK"/>
</dbReference>
<dbReference type="PANTHER" id="PTHR34299:SF1">
    <property type="entry name" value="DIACYLGLYCEROL KINASE"/>
    <property type="match status" value="1"/>
</dbReference>
<keyword evidence="8 20" id="KW-0418">Kinase</keyword>
<keyword evidence="7 17" id="KW-0547">Nucleotide-binding</keyword>